<dbReference type="GO" id="GO:0030596">
    <property type="term" value="F:alpha-L-rhamnosidase activity"/>
    <property type="evidence" value="ECO:0007669"/>
    <property type="project" value="UniProtKB-EC"/>
</dbReference>
<keyword evidence="6" id="KW-1185">Reference proteome</keyword>
<dbReference type="Pfam" id="PF05592">
    <property type="entry name" value="Bac_rhamnosid"/>
    <property type="match status" value="1"/>
</dbReference>
<dbReference type="InterPro" id="IPR008902">
    <property type="entry name" value="Rhamnosid_concanavalin"/>
</dbReference>
<dbReference type="EMBL" id="FOXR01000030">
    <property type="protein sequence ID" value="SFQ34796.1"/>
    <property type="molecule type" value="Genomic_DNA"/>
</dbReference>
<evidence type="ECO:0000313" key="6">
    <source>
        <dbReference type="Proteomes" id="UP000198577"/>
    </source>
</evidence>
<evidence type="ECO:0000256" key="3">
    <source>
        <dbReference type="ARBA" id="ARBA00022801"/>
    </source>
</evidence>
<accession>A0A1I5XSH4</accession>
<reference evidence="5 6" key="1">
    <citation type="submission" date="2016-10" db="EMBL/GenBank/DDBJ databases">
        <authorList>
            <person name="de Groot N.N."/>
        </authorList>
    </citation>
    <scope>NUCLEOTIDE SEQUENCE [LARGE SCALE GENOMIC DNA]</scope>
    <source>
        <strain evidence="5 6">DSM 20678</strain>
    </source>
</reference>
<dbReference type="InterPro" id="IPR012341">
    <property type="entry name" value="6hp_glycosidase-like_sf"/>
</dbReference>
<dbReference type="PANTHER" id="PTHR33307:SF6">
    <property type="entry name" value="ALPHA-RHAMNOSIDASE (EUROFUNG)-RELATED"/>
    <property type="match status" value="1"/>
</dbReference>
<dbReference type="AlphaFoldDB" id="A0A1I5XSH4"/>
<dbReference type="GO" id="GO:0005975">
    <property type="term" value="P:carbohydrate metabolic process"/>
    <property type="evidence" value="ECO:0007669"/>
    <property type="project" value="InterPro"/>
</dbReference>
<dbReference type="Pfam" id="PF08531">
    <property type="entry name" value="Bac_rhamnosid_N"/>
    <property type="match status" value="1"/>
</dbReference>
<dbReference type="SUPFAM" id="SSF48208">
    <property type="entry name" value="Six-hairpin glycosidases"/>
    <property type="match status" value="1"/>
</dbReference>
<dbReference type="InterPro" id="IPR008928">
    <property type="entry name" value="6-hairpin_glycosidase_sf"/>
</dbReference>
<organism evidence="5 6">
    <name type="scientific">Caldicoprobacter faecalis</name>
    <dbReference type="NCBI Taxonomy" id="937334"/>
    <lineage>
        <taxon>Bacteria</taxon>
        <taxon>Bacillati</taxon>
        <taxon>Bacillota</taxon>
        <taxon>Clostridia</taxon>
        <taxon>Caldicoprobacterales</taxon>
        <taxon>Caldicoprobacteraceae</taxon>
        <taxon>Caldicoprobacter</taxon>
    </lineage>
</organism>
<evidence type="ECO:0000256" key="2">
    <source>
        <dbReference type="ARBA" id="ARBA00012652"/>
    </source>
</evidence>
<dbReference type="PROSITE" id="PS50835">
    <property type="entry name" value="IG_LIKE"/>
    <property type="match status" value="1"/>
</dbReference>
<feature type="domain" description="Ig-like" evidence="4">
    <location>
        <begin position="1"/>
        <end position="70"/>
    </location>
</feature>
<dbReference type="InterPro" id="IPR013783">
    <property type="entry name" value="Ig-like_fold"/>
</dbReference>
<dbReference type="Gene3D" id="2.60.40.10">
    <property type="entry name" value="Immunoglobulins"/>
    <property type="match status" value="1"/>
</dbReference>
<dbReference type="RefSeq" id="WP_092282649.1">
    <property type="nucleotide sequence ID" value="NZ_FOXR01000030.1"/>
</dbReference>
<dbReference type="SUPFAM" id="SSF49265">
    <property type="entry name" value="Fibronectin type III"/>
    <property type="match status" value="1"/>
</dbReference>
<dbReference type="InterPro" id="IPR035398">
    <property type="entry name" value="Bac_rhamnosid_C"/>
</dbReference>
<dbReference type="STRING" id="937334.SAMN05444406_1302"/>
<evidence type="ECO:0000259" key="4">
    <source>
        <dbReference type="PROSITE" id="PS50835"/>
    </source>
</evidence>
<evidence type="ECO:0000256" key="1">
    <source>
        <dbReference type="ARBA" id="ARBA00001445"/>
    </source>
</evidence>
<dbReference type="Pfam" id="PF25788">
    <property type="entry name" value="Ig_Rha78A_N"/>
    <property type="match status" value="1"/>
</dbReference>
<keyword evidence="3" id="KW-0378">Hydrolase</keyword>
<dbReference type="Proteomes" id="UP000198577">
    <property type="component" value="Unassembled WGS sequence"/>
</dbReference>
<sequence>MLEVYNLRCEYKDNPIGIDVKNPRISWVIKSDERNVLQASYQIQVSTDDKFKCIVWDTGKVDSDESIHVEYKGESLKSRTRYYYRVRVWDQRGRASNWSETAFWEMGLLEPDEWIASWITPNIEDGSPNSQACPLMRKAFEVKGEVKSARVYVTSLGLYELHLNGKRVGDFFFTPGWTSYNKRLQYQTYDVTEMLKEGQNAIGVILGNGWYKGNLTWEGRRNIYGDRLAALIQMYIIYKDGREQVVVSDRSWKASTGPILMSEIYHGEIYDARLEKPGWDEADYNDSDWYDVEELDKPKDIIIAQEGPPVRIVQQIKPVAILTTPAGETVLDMGQNMVGWVRFAVEGPAGSKVVLQHAEVLDKDGNFYTANLRSAKQTIEYILKGVGREVFEPHFTFQGFRYVKLVEYPGQPSLDDFVGMVVHSDMEPTGSFECSNPLVNRLQQNILWSQRGNFLDVPTDCPQRDERLGWTGDAQVFIRTACFNMNVASFFTKWLKDLKADQLSDGGVPFVIPNVLGDDHHSSAAWGDAAVICPWTVYLCYGDKRILEEQYDSMKAWVEYIRKQGDNEYLWNTGFHFGDWLGLDAKEGSYVGATATDFIATAFYAYSTSLLVKAAKVLGKTEDVEEYSKLYANIVDAFRKEFVTPNGRLAVPTQTAHVLALMFNLVEEKDRKRTIDTLVDYIKKNKYHLTTGFVGTPYLCHVLSQNGYSDVAYKLLLQTDYPSWLYQVTKGATTIWEHWDGIKPDGSFWSPDMNSFNHYAYGSIGDWLYRVVAGIDTDEERPGYKHIYIRPTLGEGLTYAKAELKSMYGKIKTEWRIQDGCMEISVCVPHNTTATVVLLFAKPDAVYESGKRLTEAEGILEHETVDNGVKVEIGSGEYVFRYEMQMPDVALK</sequence>
<dbReference type="PANTHER" id="PTHR33307">
    <property type="entry name" value="ALPHA-RHAMNOSIDASE (EUROFUNG)"/>
    <property type="match status" value="1"/>
</dbReference>
<protein>
    <recommendedName>
        <fullName evidence="2">alpha-L-rhamnosidase</fullName>
        <ecNumber evidence="2">3.2.1.40</ecNumber>
    </recommendedName>
</protein>
<dbReference type="Gene3D" id="1.50.10.10">
    <property type="match status" value="1"/>
</dbReference>
<dbReference type="Gene3D" id="2.60.420.10">
    <property type="entry name" value="Maltose phosphorylase, domain 3"/>
    <property type="match status" value="1"/>
</dbReference>
<name>A0A1I5XSH4_9FIRM</name>
<dbReference type="InterPro" id="IPR007110">
    <property type="entry name" value="Ig-like_dom"/>
</dbReference>
<dbReference type="Gene3D" id="2.60.120.260">
    <property type="entry name" value="Galactose-binding domain-like"/>
    <property type="match status" value="2"/>
</dbReference>
<dbReference type="OrthoDB" id="9761045at2"/>
<dbReference type="InterPro" id="IPR013737">
    <property type="entry name" value="Bac_rhamnosid_N"/>
</dbReference>
<dbReference type="Pfam" id="PF17390">
    <property type="entry name" value="Bac_rhamnosid_C"/>
    <property type="match status" value="1"/>
</dbReference>
<dbReference type="InterPro" id="IPR036116">
    <property type="entry name" value="FN3_sf"/>
</dbReference>
<dbReference type="InterPro" id="IPR016007">
    <property type="entry name" value="Alpha_rhamnosid"/>
</dbReference>
<dbReference type="PIRSF" id="PIRSF010631">
    <property type="entry name" value="A-rhamnsds"/>
    <property type="match status" value="1"/>
</dbReference>
<dbReference type="InterPro" id="IPR035396">
    <property type="entry name" value="Bac_rhamnosid6H"/>
</dbReference>
<gene>
    <name evidence="5" type="ORF">SAMN05444406_1302</name>
</gene>
<proteinExistence type="predicted"/>
<dbReference type="Pfam" id="PF17389">
    <property type="entry name" value="Bac_rhamnosid6H"/>
    <property type="match status" value="1"/>
</dbReference>
<comment type="catalytic activity">
    <reaction evidence="1">
        <text>Hydrolysis of terminal non-reducing alpha-L-rhamnose residues in alpha-L-rhamnosides.</text>
        <dbReference type="EC" id="3.2.1.40"/>
    </reaction>
</comment>
<dbReference type="EC" id="3.2.1.40" evidence="2"/>
<evidence type="ECO:0000313" key="5">
    <source>
        <dbReference type="EMBL" id="SFQ34796.1"/>
    </source>
</evidence>